<evidence type="ECO:0000313" key="1">
    <source>
        <dbReference type="EMBL" id="PZE20917.1"/>
    </source>
</evidence>
<dbReference type="EMBL" id="NHRJ02000004">
    <property type="protein sequence ID" value="PZE20917.1"/>
    <property type="molecule type" value="Genomic_DNA"/>
</dbReference>
<gene>
    <name evidence="1" type="ORF">CBW46_009495</name>
</gene>
<name>A0A2W1N940_PAEXE</name>
<dbReference type="Pfam" id="PF14038">
    <property type="entry name" value="YqzE"/>
    <property type="match status" value="1"/>
</dbReference>
<dbReference type="InterPro" id="IPR025622">
    <property type="entry name" value="YqzE"/>
</dbReference>
<evidence type="ECO:0000313" key="2">
    <source>
        <dbReference type="Proteomes" id="UP000214746"/>
    </source>
</evidence>
<keyword evidence="2" id="KW-1185">Reference proteome</keyword>
<dbReference type="Proteomes" id="UP000214746">
    <property type="component" value="Unassembled WGS sequence"/>
</dbReference>
<sequence>MAKGDELVKYVAEQFIDYIETPREVRKEAKASRKERRERWQYRWFGMLPVALRMWTDEVRKRK</sequence>
<protein>
    <submittedName>
        <fullName evidence="1">YqzE family protein</fullName>
    </submittedName>
</protein>
<accession>A0A2W1N940</accession>
<comment type="caution">
    <text evidence="1">The sequence shown here is derived from an EMBL/GenBank/DDBJ whole genome shotgun (WGS) entry which is preliminary data.</text>
</comment>
<reference evidence="1" key="1">
    <citation type="submission" date="2018-06" db="EMBL/GenBank/DDBJ databases">
        <title>Paenibacillus xerothermodurans sp. nov. an extremely dry heat resistant spore forming bacterium isolated from the soil of Cape Canaveral, Florida.</title>
        <authorList>
            <person name="Seuylemezian A."/>
            <person name="Kaur N."/>
            <person name="Patil P."/>
            <person name="Patil P."/>
            <person name="Mayilraj S."/>
            <person name="Vaishampayan P."/>
        </authorList>
    </citation>
    <scope>NUCLEOTIDE SEQUENCE [LARGE SCALE GENOMIC DNA]</scope>
    <source>
        <strain evidence="1">ATCC 27380</strain>
    </source>
</reference>
<dbReference type="RefSeq" id="WP_089199777.1">
    <property type="nucleotide sequence ID" value="NZ_NHRJ02000004.1"/>
</dbReference>
<dbReference type="AlphaFoldDB" id="A0A2W1N940"/>
<organism evidence="1 2">
    <name type="scientific">Paenibacillus xerothermodurans</name>
    <dbReference type="NCBI Taxonomy" id="1977292"/>
    <lineage>
        <taxon>Bacteria</taxon>
        <taxon>Bacillati</taxon>
        <taxon>Bacillota</taxon>
        <taxon>Bacilli</taxon>
        <taxon>Bacillales</taxon>
        <taxon>Paenibacillaceae</taxon>
        <taxon>Paenibacillus</taxon>
    </lineage>
</organism>
<proteinExistence type="predicted"/>